<dbReference type="AlphaFoldDB" id="A0A2Z6QEG4"/>
<evidence type="ECO:0000313" key="2">
    <source>
        <dbReference type="EMBL" id="GES99191.1"/>
    </source>
</evidence>
<gene>
    <name evidence="2" type="ORF">RCL2_002570200</name>
    <name evidence="1" type="ORF">RclHR1_15110003</name>
</gene>
<dbReference type="EMBL" id="BLAL01000278">
    <property type="protein sequence ID" value="GES99191.1"/>
    <property type="molecule type" value="Genomic_DNA"/>
</dbReference>
<dbReference type="OrthoDB" id="2306360at2759"/>
<comment type="caution">
    <text evidence="1">The sequence shown here is derived from an EMBL/GenBank/DDBJ whole genome shotgun (WGS) entry which is preliminary data.</text>
</comment>
<evidence type="ECO:0000313" key="3">
    <source>
        <dbReference type="Proteomes" id="UP000247702"/>
    </source>
</evidence>
<dbReference type="Proteomes" id="UP000615446">
    <property type="component" value="Unassembled WGS sequence"/>
</dbReference>
<reference evidence="2" key="2">
    <citation type="submission" date="2019-10" db="EMBL/GenBank/DDBJ databases">
        <title>Conservation and host-specific expression of non-tandemly repeated heterogenous ribosome RNA gene in arbuscular mycorrhizal fungi.</title>
        <authorList>
            <person name="Maeda T."/>
            <person name="Kobayashi Y."/>
            <person name="Nakagawa T."/>
            <person name="Ezawa T."/>
            <person name="Yamaguchi K."/>
            <person name="Bino T."/>
            <person name="Nishimoto Y."/>
            <person name="Shigenobu S."/>
            <person name="Kawaguchi M."/>
        </authorList>
    </citation>
    <scope>NUCLEOTIDE SEQUENCE</scope>
    <source>
        <strain evidence="2">HR1</strain>
    </source>
</reference>
<protein>
    <recommendedName>
        <fullName evidence="4">F-box domain-containing protein</fullName>
    </recommendedName>
</protein>
<name>A0A2Z6QEG4_9GLOM</name>
<evidence type="ECO:0000313" key="1">
    <source>
        <dbReference type="EMBL" id="GBB88580.1"/>
    </source>
</evidence>
<accession>A0A2Z6QEG4</accession>
<dbReference type="Gene3D" id="3.80.10.10">
    <property type="entry name" value="Ribonuclease Inhibitor"/>
    <property type="match status" value="1"/>
</dbReference>
<dbReference type="InterPro" id="IPR032675">
    <property type="entry name" value="LRR_dom_sf"/>
</dbReference>
<organism evidence="1 3">
    <name type="scientific">Rhizophagus clarus</name>
    <dbReference type="NCBI Taxonomy" id="94130"/>
    <lineage>
        <taxon>Eukaryota</taxon>
        <taxon>Fungi</taxon>
        <taxon>Fungi incertae sedis</taxon>
        <taxon>Mucoromycota</taxon>
        <taxon>Glomeromycotina</taxon>
        <taxon>Glomeromycetes</taxon>
        <taxon>Glomerales</taxon>
        <taxon>Glomeraceae</taxon>
        <taxon>Rhizophagus</taxon>
    </lineage>
</organism>
<dbReference type="Proteomes" id="UP000247702">
    <property type="component" value="Unassembled WGS sequence"/>
</dbReference>
<dbReference type="EMBL" id="BEXD01000571">
    <property type="protein sequence ID" value="GBB88580.1"/>
    <property type="molecule type" value="Genomic_DNA"/>
</dbReference>
<proteinExistence type="predicted"/>
<keyword evidence="3" id="KW-1185">Reference proteome</keyword>
<reference evidence="1 3" key="1">
    <citation type="submission" date="2017-11" db="EMBL/GenBank/DDBJ databases">
        <title>The genome of Rhizophagus clarus HR1 reveals common genetic basis of auxotrophy among arbuscular mycorrhizal fungi.</title>
        <authorList>
            <person name="Kobayashi Y."/>
        </authorList>
    </citation>
    <scope>NUCLEOTIDE SEQUENCE [LARGE SCALE GENOMIC DNA]</scope>
    <source>
        <strain evidence="1 3">HR1</strain>
    </source>
</reference>
<sequence length="489" mass="58019">MLKQLNDDIIFLILKELKDDNKTIYSCLFVNRIWCKMTVPILWNDPVKQFRTYPSKNVYIILFNVLFLHLSEKSRNNLKNQGIDLFIEAYQKPLFNYISYWKHLNLYFLESMMMNVDKNIEKSKTSIVRNELLNLFDINTKFSSLSIQKLPCSQILGNEYCFSKLQYFFCNVDINRNILEKLAEMNTSVEKLGFRIYNTSNNPGIIRLIEVQKNLKEVNFFSEFITGLNESYRKALEESLIKCSDTIQHLKISWIPLTKFLSNLVNLVSLEIKAFNDTNWDHLIGVSLPFLKFLKVVSVPSELITSLVESTRGFLVEIIVIFQGIDGERLLQAIYQNCPNLNYLTFSLYDKDILSFENLLINCQFLAGLKVIGMYDYRYKSEFNWNKLFEILTRSAPVNLFRFKFSNNRNRINSYNRNNITKSLSLFFNNWKERHPMLLQVMWVQQNQQFKDLIQLYKSKGIIKEYISSYGLEEFEWIQLKNHIPFYDF</sequence>
<evidence type="ECO:0008006" key="4">
    <source>
        <dbReference type="Google" id="ProtNLM"/>
    </source>
</evidence>